<dbReference type="CDD" id="cd04301">
    <property type="entry name" value="NAT_SF"/>
    <property type="match status" value="1"/>
</dbReference>
<reference evidence="3 4" key="1">
    <citation type="journal article" date="2018" name="Nat. Ecol. Evol.">
        <title>Genomic signatures of mitonuclear coevolution across populations of Tigriopus californicus.</title>
        <authorList>
            <person name="Barreto F.S."/>
            <person name="Watson E.T."/>
            <person name="Lima T.G."/>
            <person name="Willett C.S."/>
            <person name="Edmands S."/>
            <person name="Li W."/>
            <person name="Burton R.S."/>
        </authorList>
    </citation>
    <scope>NUCLEOTIDE SEQUENCE [LARGE SCALE GENOMIC DNA]</scope>
    <source>
        <strain evidence="3 4">San Diego</strain>
    </source>
</reference>
<protein>
    <recommendedName>
        <fullName evidence="2">N-acetyltransferase domain-containing protein</fullName>
    </recommendedName>
</protein>
<feature type="transmembrane region" description="Helical" evidence="1">
    <location>
        <begin position="32"/>
        <end position="53"/>
    </location>
</feature>
<feature type="domain" description="N-acetyltransferase" evidence="2">
    <location>
        <begin position="50"/>
        <end position="219"/>
    </location>
</feature>
<dbReference type="Gene3D" id="3.40.630.30">
    <property type="match status" value="1"/>
</dbReference>
<dbReference type="EMBL" id="VCGU01000007">
    <property type="protein sequence ID" value="TRY73967.1"/>
    <property type="molecule type" value="Genomic_DNA"/>
</dbReference>
<evidence type="ECO:0000313" key="4">
    <source>
        <dbReference type="Proteomes" id="UP000318571"/>
    </source>
</evidence>
<dbReference type="Pfam" id="PF13508">
    <property type="entry name" value="Acetyltransf_7"/>
    <property type="match status" value="1"/>
</dbReference>
<name>A0A553P8H1_TIGCA</name>
<dbReference type="InterPro" id="IPR000182">
    <property type="entry name" value="GNAT_dom"/>
</dbReference>
<dbReference type="PROSITE" id="PS51186">
    <property type="entry name" value="GNAT"/>
    <property type="match status" value="1"/>
</dbReference>
<evidence type="ECO:0000256" key="1">
    <source>
        <dbReference type="SAM" id="Phobius"/>
    </source>
</evidence>
<dbReference type="SUPFAM" id="SSF55729">
    <property type="entry name" value="Acyl-CoA N-acyltransferases (Nat)"/>
    <property type="match status" value="1"/>
</dbReference>
<evidence type="ECO:0000313" key="3">
    <source>
        <dbReference type="EMBL" id="TRY73967.1"/>
    </source>
</evidence>
<dbReference type="AlphaFoldDB" id="A0A553P8H1"/>
<dbReference type="InterPro" id="IPR016181">
    <property type="entry name" value="Acyl_CoA_acyltransferase"/>
</dbReference>
<keyword evidence="1" id="KW-0812">Transmembrane</keyword>
<sequence length="227" mass="25629">MHSQAGDFGDERSMILYGANCFLFQLPLPWPIILSVFYELAIMGIIFMGVFWLPLWRGLVDNMTDYQLKYWTQGPNKFFVASMKDGSDGKKEKKDRILGTVGLKRSAFGGLVANRKEEGNGMIMEISHLCVQPNYRGIGLGAHLVQHAIENLPKASEKMPVRVKVILLDAQYEGIRLFQRNGFQCIDRKPLSVTPSSLPMPFLNWTHDIHEVAMELTETNPVKGSPD</sequence>
<keyword evidence="4" id="KW-1185">Reference proteome</keyword>
<accession>A0A553P8H1</accession>
<proteinExistence type="predicted"/>
<evidence type="ECO:0000259" key="2">
    <source>
        <dbReference type="PROSITE" id="PS51186"/>
    </source>
</evidence>
<gene>
    <name evidence="3" type="ORF">TCAL_14646</name>
</gene>
<organism evidence="3 4">
    <name type="scientific">Tigriopus californicus</name>
    <name type="common">Marine copepod</name>
    <dbReference type="NCBI Taxonomy" id="6832"/>
    <lineage>
        <taxon>Eukaryota</taxon>
        <taxon>Metazoa</taxon>
        <taxon>Ecdysozoa</taxon>
        <taxon>Arthropoda</taxon>
        <taxon>Crustacea</taxon>
        <taxon>Multicrustacea</taxon>
        <taxon>Hexanauplia</taxon>
        <taxon>Copepoda</taxon>
        <taxon>Harpacticoida</taxon>
        <taxon>Harpacticidae</taxon>
        <taxon>Tigriopus</taxon>
    </lineage>
</organism>
<comment type="caution">
    <text evidence="3">The sequence shown here is derived from an EMBL/GenBank/DDBJ whole genome shotgun (WGS) entry which is preliminary data.</text>
</comment>
<dbReference type="GO" id="GO:0016747">
    <property type="term" value="F:acyltransferase activity, transferring groups other than amino-acyl groups"/>
    <property type="evidence" value="ECO:0007669"/>
    <property type="project" value="InterPro"/>
</dbReference>
<keyword evidence="1" id="KW-1133">Transmembrane helix</keyword>
<keyword evidence="1" id="KW-0472">Membrane</keyword>
<dbReference type="Proteomes" id="UP000318571">
    <property type="component" value="Chromosome 3"/>
</dbReference>